<dbReference type="AlphaFoldDB" id="A0A9W5U031"/>
<gene>
    <name evidence="2" type="ORF">GCM10011409_31550</name>
</gene>
<comment type="caution">
    <text evidence="2">The sequence shown here is derived from an EMBL/GenBank/DDBJ whole genome shotgun (WGS) entry which is preliminary data.</text>
</comment>
<evidence type="ECO:0000313" key="2">
    <source>
        <dbReference type="EMBL" id="GGB51672.1"/>
    </source>
</evidence>
<reference evidence="2" key="1">
    <citation type="journal article" date="2014" name="Int. J. Syst. Evol. Microbiol.">
        <title>Complete genome sequence of Corynebacterium casei LMG S-19264T (=DSM 44701T), isolated from a smear-ripened cheese.</title>
        <authorList>
            <consortium name="US DOE Joint Genome Institute (JGI-PGF)"/>
            <person name="Walter F."/>
            <person name="Albersmeier A."/>
            <person name="Kalinowski J."/>
            <person name="Ruckert C."/>
        </authorList>
    </citation>
    <scope>NUCLEOTIDE SEQUENCE</scope>
    <source>
        <strain evidence="2">CGMCC 1.15454</strain>
    </source>
</reference>
<evidence type="ECO:0000256" key="1">
    <source>
        <dbReference type="SAM" id="Phobius"/>
    </source>
</evidence>
<evidence type="ECO:0000313" key="3">
    <source>
        <dbReference type="Proteomes" id="UP000621492"/>
    </source>
</evidence>
<keyword evidence="3" id="KW-1185">Reference proteome</keyword>
<reference evidence="2" key="2">
    <citation type="submission" date="2020-09" db="EMBL/GenBank/DDBJ databases">
        <authorList>
            <person name="Sun Q."/>
            <person name="Zhou Y."/>
        </authorList>
    </citation>
    <scope>NUCLEOTIDE SEQUENCE</scope>
    <source>
        <strain evidence="2">CGMCC 1.15454</strain>
    </source>
</reference>
<dbReference type="RefSeq" id="WP_230856058.1">
    <property type="nucleotide sequence ID" value="NZ_BMJD01000029.1"/>
</dbReference>
<protein>
    <submittedName>
        <fullName evidence="2">Uncharacterized protein</fullName>
    </submittedName>
</protein>
<organism evidence="2 3">
    <name type="scientific">Lentibacillus populi</name>
    <dbReference type="NCBI Taxonomy" id="1827502"/>
    <lineage>
        <taxon>Bacteria</taxon>
        <taxon>Bacillati</taxon>
        <taxon>Bacillota</taxon>
        <taxon>Bacilli</taxon>
        <taxon>Bacillales</taxon>
        <taxon>Bacillaceae</taxon>
        <taxon>Lentibacillus</taxon>
    </lineage>
</organism>
<dbReference type="EMBL" id="BMJD01000029">
    <property type="protein sequence ID" value="GGB51672.1"/>
    <property type="molecule type" value="Genomic_DNA"/>
</dbReference>
<feature type="transmembrane region" description="Helical" evidence="1">
    <location>
        <begin position="21"/>
        <end position="39"/>
    </location>
</feature>
<keyword evidence="1" id="KW-0472">Membrane</keyword>
<dbReference type="Proteomes" id="UP000621492">
    <property type="component" value="Unassembled WGS sequence"/>
</dbReference>
<name>A0A9W5U031_9BACI</name>
<sequence length="57" mass="6657">MESGHVERINEAKVPVLKNRNFLFLFLAALFSAPGYYVYLIGAEWLMLTITDNRFYL</sequence>
<proteinExistence type="predicted"/>
<accession>A0A9W5U031</accession>
<keyword evidence="1" id="KW-0812">Transmembrane</keyword>
<keyword evidence="1" id="KW-1133">Transmembrane helix</keyword>